<keyword evidence="2" id="KW-0479">Metal-binding</keyword>
<dbReference type="PANTHER" id="PTHR37326:SF1">
    <property type="entry name" value="BLL3975 PROTEIN"/>
    <property type="match status" value="1"/>
</dbReference>
<dbReference type="AlphaFoldDB" id="A0A3D9HV78"/>
<dbReference type="GO" id="GO:0046872">
    <property type="term" value="F:metal ion binding"/>
    <property type="evidence" value="ECO:0007669"/>
    <property type="project" value="UniProtKB-KW"/>
</dbReference>
<evidence type="ECO:0000256" key="4">
    <source>
        <dbReference type="ARBA" id="ARBA00022833"/>
    </source>
</evidence>
<evidence type="ECO:0000256" key="3">
    <source>
        <dbReference type="ARBA" id="ARBA00022801"/>
    </source>
</evidence>
<dbReference type="PIRSF" id="PIRSF039012">
    <property type="entry name" value="ASP"/>
    <property type="match status" value="1"/>
</dbReference>
<comment type="cofactor">
    <cofactor evidence="1">
        <name>Zn(2+)</name>
        <dbReference type="ChEBI" id="CHEBI:29105"/>
    </cofactor>
</comment>
<dbReference type="PANTHER" id="PTHR37326">
    <property type="entry name" value="BLL3975 PROTEIN"/>
    <property type="match status" value="1"/>
</dbReference>
<dbReference type="GO" id="GO:0016811">
    <property type="term" value="F:hydrolase activity, acting on carbon-nitrogen (but not peptide) bonds, in linear amides"/>
    <property type="evidence" value="ECO:0007669"/>
    <property type="project" value="InterPro"/>
</dbReference>
<sequence length="341" mass="37751">MAMKREEIERFRLEAYPAVVKEQIYLTYEGVDGSAAEIPLHLIKGADSGPVLLMLAAIHGDEYEGVQTIIELGRMLSPTDIRGTLLMVPIANEYAYRAADRLTPEDGRNLAREFPGKREGSATERLAWHLGKGLIAKADFLLDMHSGGTYYEVPEFVGYYDNDDNDTGRRSRAAAEAFGFEVLWGHDQVSPGRTVSYAGDCGIPWLYTEAFGGRRVKYDEQQRLRQGALRLMRHLSMLANPTQWIQEEVIPEIRYRLTGSGDFDGSVTAEEEGFFIPSVALLQNVRQGDVIGNVYNGFGETIRSYRAICDGVIVGLAGTPALKQGALVYLIARSHPARAGI</sequence>
<evidence type="ECO:0000256" key="1">
    <source>
        <dbReference type="ARBA" id="ARBA00001947"/>
    </source>
</evidence>
<protein>
    <recommendedName>
        <fullName evidence="5">Succinylglutamate desuccinylase/Aspartoacylase catalytic domain-containing protein</fullName>
    </recommendedName>
</protein>
<dbReference type="InterPro" id="IPR043795">
    <property type="entry name" value="N-alpha-Ac-DABA-like"/>
</dbReference>
<name>A0A3D9HV78_9BACL</name>
<keyword evidence="7" id="KW-1185">Reference proteome</keyword>
<dbReference type="Pfam" id="PF24827">
    <property type="entry name" value="AstE_AspA_cat"/>
    <property type="match status" value="1"/>
</dbReference>
<keyword evidence="3" id="KW-0378">Hydrolase</keyword>
<comment type="caution">
    <text evidence="6">The sequence shown here is derived from an EMBL/GenBank/DDBJ whole genome shotgun (WGS) entry which is preliminary data.</text>
</comment>
<gene>
    <name evidence="6" type="ORF">DFP98_15533</name>
</gene>
<dbReference type="InterPro" id="IPR053138">
    <property type="entry name" value="N-alpha-Ac-DABA_deacetylase"/>
</dbReference>
<dbReference type="Gene3D" id="3.40.630.10">
    <property type="entry name" value="Zn peptidases"/>
    <property type="match status" value="1"/>
</dbReference>
<evidence type="ECO:0000256" key="2">
    <source>
        <dbReference type="ARBA" id="ARBA00022723"/>
    </source>
</evidence>
<dbReference type="EMBL" id="QRDZ01000055">
    <property type="protein sequence ID" value="RED52796.1"/>
    <property type="molecule type" value="Genomic_DNA"/>
</dbReference>
<dbReference type="Proteomes" id="UP000256977">
    <property type="component" value="Unassembled WGS sequence"/>
</dbReference>
<dbReference type="GO" id="GO:0016788">
    <property type="term" value="F:hydrolase activity, acting on ester bonds"/>
    <property type="evidence" value="ECO:0007669"/>
    <property type="project" value="InterPro"/>
</dbReference>
<dbReference type="RefSeq" id="WP_116065724.1">
    <property type="nucleotide sequence ID" value="NZ_QRDZ01000055.1"/>
</dbReference>
<evidence type="ECO:0000313" key="7">
    <source>
        <dbReference type="Proteomes" id="UP000256977"/>
    </source>
</evidence>
<evidence type="ECO:0000313" key="6">
    <source>
        <dbReference type="EMBL" id="RED52796.1"/>
    </source>
</evidence>
<reference evidence="6 7" key="1">
    <citation type="submission" date="2018-07" db="EMBL/GenBank/DDBJ databases">
        <title>Genomic Encyclopedia of Type Strains, Phase III (KMG-III): the genomes of soil and plant-associated and newly described type strains.</title>
        <authorList>
            <person name="Whitman W."/>
        </authorList>
    </citation>
    <scope>NUCLEOTIDE SEQUENCE [LARGE SCALE GENOMIC DNA]</scope>
    <source>
        <strain evidence="6 7">CECT 7287</strain>
    </source>
</reference>
<dbReference type="SUPFAM" id="SSF53187">
    <property type="entry name" value="Zn-dependent exopeptidases"/>
    <property type="match status" value="1"/>
</dbReference>
<proteinExistence type="predicted"/>
<dbReference type="OrthoDB" id="9782876at2"/>
<organism evidence="6 7">
    <name type="scientific">Cohnella phaseoli</name>
    <dbReference type="NCBI Taxonomy" id="456490"/>
    <lineage>
        <taxon>Bacteria</taxon>
        <taxon>Bacillati</taxon>
        <taxon>Bacillota</taxon>
        <taxon>Bacilli</taxon>
        <taxon>Bacillales</taxon>
        <taxon>Paenibacillaceae</taxon>
        <taxon>Cohnella</taxon>
    </lineage>
</organism>
<feature type="domain" description="Succinylglutamate desuccinylase/Aspartoacylase catalytic" evidence="5">
    <location>
        <begin position="49"/>
        <end position="235"/>
    </location>
</feature>
<dbReference type="InterPro" id="IPR055438">
    <property type="entry name" value="AstE_AspA_cat"/>
</dbReference>
<keyword evidence="4" id="KW-0862">Zinc</keyword>
<accession>A0A3D9HV78</accession>
<evidence type="ECO:0000259" key="5">
    <source>
        <dbReference type="Pfam" id="PF24827"/>
    </source>
</evidence>